<protein>
    <submittedName>
        <fullName evidence="2">Uncharacterized protein LOC105631043</fullName>
    </submittedName>
</protein>
<evidence type="ECO:0000256" key="1">
    <source>
        <dbReference type="SAM" id="SignalP"/>
    </source>
</evidence>
<accession>A0A2P2K5C2</accession>
<feature type="chain" id="PRO_5015183952" evidence="1">
    <location>
        <begin position="23"/>
        <end position="65"/>
    </location>
</feature>
<dbReference type="EMBL" id="GGEC01020430">
    <property type="protein sequence ID" value="MBX00914.1"/>
    <property type="molecule type" value="Transcribed_RNA"/>
</dbReference>
<reference evidence="2" key="1">
    <citation type="submission" date="2018-02" db="EMBL/GenBank/DDBJ databases">
        <title>Rhizophora mucronata_Transcriptome.</title>
        <authorList>
            <person name="Meera S.P."/>
            <person name="Sreeshan A."/>
            <person name="Augustine A."/>
        </authorList>
    </citation>
    <scope>NUCLEOTIDE SEQUENCE</scope>
    <source>
        <tissue evidence="2">Leaf</tissue>
    </source>
</reference>
<sequence>MMMMMMMQGMQALLDIIFAVEGSVSEAAKLLGLSTGALSRLILSNDSLHMTVNDLRTSKGLKPLK</sequence>
<dbReference type="AlphaFoldDB" id="A0A2P2K5C2"/>
<feature type="signal peptide" evidence="1">
    <location>
        <begin position="1"/>
        <end position="22"/>
    </location>
</feature>
<keyword evidence="1" id="KW-0732">Signal</keyword>
<evidence type="ECO:0000313" key="2">
    <source>
        <dbReference type="EMBL" id="MBX00914.1"/>
    </source>
</evidence>
<proteinExistence type="predicted"/>
<organism evidence="2">
    <name type="scientific">Rhizophora mucronata</name>
    <name type="common">Asiatic mangrove</name>
    <dbReference type="NCBI Taxonomy" id="61149"/>
    <lineage>
        <taxon>Eukaryota</taxon>
        <taxon>Viridiplantae</taxon>
        <taxon>Streptophyta</taxon>
        <taxon>Embryophyta</taxon>
        <taxon>Tracheophyta</taxon>
        <taxon>Spermatophyta</taxon>
        <taxon>Magnoliopsida</taxon>
        <taxon>eudicotyledons</taxon>
        <taxon>Gunneridae</taxon>
        <taxon>Pentapetalae</taxon>
        <taxon>rosids</taxon>
        <taxon>fabids</taxon>
        <taxon>Malpighiales</taxon>
        <taxon>Rhizophoraceae</taxon>
        <taxon>Rhizophora</taxon>
    </lineage>
</organism>
<name>A0A2P2K5C2_RHIMU</name>